<accession>F0XFI0</accession>
<sequence>MSAHTTLHPPYASTQAGLGGLPTPKVDIAICAVLLLFFAVGAATNMTIFQINRRRDHRFLFSAMTFGFCMMRIVALVMRIVWATRPTNVSIAIAASIFTLAGVIILFIINLLFTQRLVRAYRPRLGWSRPVTVLFRGLIASIPACLIMLIIVTVHSFFTLSANAHRMERDVQLVGSTYYAFLAFLPMPAMLLTLAVPPRPPHHGPVENFGRGRLATKVRLLVFTSFLLALGAGFRCGIAYDPRPRSSPAWYHSKACYYCFNFVIEIIVVYTYTISRFDRRFHVPNGSSGPGHYSADSSDRDLGSVAAGPDGLSRKRSLVDLINTEADVFGSDTEPSASGRDMEQRAQDWDAQVARELQLEKEGQAV</sequence>
<evidence type="ECO:0000256" key="1">
    <source>
        <dbReference type="SAM" id="MobiDB-lite"/>
    </source>
</evidence>
<proteinExistence type="predicted"/>
<dbReference type="PANTHER" id="PTHR35184:SF1">
    <property type="entry name" value="INTEGRAL MEMBRANE PROTEIN"/>
    <property type="match status" value="1"/>
</dbReference>
<feature type="region of interest" description="Disordered" evidence="1">
    <location>
        <begin position="326"/>
        <end position="347"/>
    </location>
</feature>
<keyword evidence="2" id="KW-0472">Membrane</keyword>
<dbReference type="PANTHER" id="PTHR35184">
    <property type="entry name" value="YALI0C10208P"/>
    <property type="match status" value="1"/>
</dbReference>
<gene>
    <name evidence="3" type="ORF">CMQ_977</name>
</gene>
<evidence type="ECO:0000313" key="4">
    <source>
        <dbReference type="Proteomes" id="UP000007796"/>
    </source>
</evidence>
<evidence type="ECO:0008006" key="5">
    <source>
        <dbReference type="Google" id="ProtNLM"/>
    </source>
</evidence>
<evidence type="ECO:0000256" key="2">
    <source>
        <dbReference type="SAM" id="Phobius"/>
    </source>
</evidence>
<feature type="transmembrane region" description="Helical" evidence="2">
    <location>
        <begin position="89"/>
        <end position="113"/>
    </location>
</feature>
<protein>
    <recommendedName>
        <fullName evidence="5">Family c-likeg-protein-coupled receptor protein</fullName>
    </recommendedName>
</protein>
<dbReference type="InterPro" id="IPR021460">
    <property type="entry name" value="DUF3112"/>
</dbReference>
<reference evidence="3 4" key="1">
    <citation type="journal article" date="2011" name="Proc. Natl. Acad. Sci. U.S.A.">
        <title>Genome and transcriptome analyses of the mountain pine beetle-fungal symbiont Grosmannia clavigera, a lodgepole pine pathogen.</title>
        <authorList>
            <person name="DiGuistini S."/>
            <person name="Wang Y."/>
            <person name="Liao N.Y."/>
            <person name="Taylor G."/>
            <person name="Tanguay P."/>
            <person name="Feau N."/>
            <person name="Henrissat B."/>
            <person name="Chan S.K."/>
            <person name="Hesse-Orce U."/>
            <person name="Alamouti S.M."/>
            <person name="Tsui C.K.M."/>
            <person name="Docking R.T."/>
            <person name="Levasseur A."/>
            <person name="Haridas S."/>
            <person name="Robertson G."/>
            <person name="Birol I."/>
            <person name="Holt R.A."/>
            <person name="Marra M.A."/>
            <person name="Hamelin R.C."/>
            <person name="Hirst M."/>
            <person name="Jones S.J.M."/>
            <person name="Bohlmann J."/>
            <person name="Breuil C."/>
        </authorList>
    </citation>
    <scope>NUCLEOTIDE SEQUENCE [LARGE SCALE GENOMIC DNA]</scope>
    <source>
        <strain evidence="4">kw1407 / UAMH 11150</strain>
    </source>
</reference>
<feature type="transmembrane region" description="Helical" evidence="2">
    <location>
        <begin position="218"/>
        <end position="240"/>
    </location>
</feature>
<keyword evidence="2" id="KW-1133">Transmembrane helix</keyword>
<dbReference type="Pfam" id="PF11309">
    <property type="entry name" value="DUF3112"/>
    <property type="match status" value="1"/>
</dbReference>
<dbReference type="AlphaFoldDB" id="F0XFI0"/>
<evidence type="ECO:0000313" key="3">
    <source>
        <dbReference type="EMBL" id="EFX04049.1"/>
    </source>
</evidence>
<dbReference type="GeneID" id="25982115"/>
<feature type="transmembrane region" description="Helical" evidence="2">
    <location>
        <begin position="60"/>
        <end position="83"/>
    </location>
</feature>
<feature type="transmembrane region" description="Helical" evidence="2">
    <location>
        <begin position="255"/>
        <end position="273"/>
    </location>
</feature>
<organism evidence="4">
    <name type="scientific">Grosmannia clavigera (strain kw1407 / UAMH 11150)</name>
    <name type="common">Blue stain fungus</name>
    <name type="synonym">Graphiocladiella clavigera</name>
    <dbReference type="NCBI Taxonomy" id="655863"/>
    <lineage>
        <taxon>Eukaryota</taxon>
        <taxon>Fungi</taxon>
        <taxon>Dikarya</taxon>
        <taxon>Ascomycota</taxon>
        <taxon>Pezizomycotina</taxon>
        <taxon>Sordariomycetes</taxon>
        <taxon>Sordariomycetidae</taxon>
        <taxon>Ophiostomatales</taxon>
        <taxon>Ophiostomataceae</taxon>
        <taxon>Leptographium</taxon>
    </lineage>
</organism>
<keyword evidence="4" id="KW-1185">Reference proteome</keyword>
<feature type="transmembrane region" description="Helical" evidence="2">
    <location>
        <begin position="133"/>
        <end position="158"/>
    </location>
</feature>
<feature type="transmembrane region" description="Helical" evidence="2">
    <location>
        <begin position="178"/>
        <end position="197"/>
    </location>
</feature>
<feature type="transmembrane region" description="Helical" evidence="2">
    <location>
        <begin position="26"/>
        <end position="48"/>
    </location>
</feature>
<dbReference type="OrthoDB" id="3357002at2759"/>
<keyword evidence="2" id="KW-0812">Transmembrane</keyword>
<dbReference type="RefSeq" id="XP_014173531.1">
    <property type="nucleotide sequence ID" value="XM_014318056.1"/>
</dbReference>
<dbReference type="HOGENOM" id="CLU_024263_0_1_1"/>
<dbReference type="STRING" id="655863.F0XFI0"/>
<dbReference type="eggNOG" id="ENOG502S0ZE">
    <property type="taxonomic scope" value="Eukaryota"/>
</dbReference>
<feature type="region of interest" description="Disordered" evidence="1">
    <location>
        <begin position="288"/>
        <end position="309"/>
    </location>
</feature>
<name>F0XFI0_GROCL</name>
<dbReference type="InParanoid" id="F0XFI0"/>
<dbReference type="EMBL" id="GL629765">
    <property type="protein sequence ID" value="EFX04049.1"/>
    <property type="molecule type" value="Genomic_DNA"/>
</dbReference>
<dbReference type="Proteomes" id="UP000007796">
    <property type="component" value="Unassembled WGS sequence"/>
</dbReference>